<evidence type="ECO:0000259" key="8">
    <source>
        <dbReference type="PROSITE" id="PS51101"/>
    </source>
</evidence>
<dbReference type="InterPro" id="IPR004720">
    <property type="entry name" value="PTS_IIB_sorbose-sp"/>
</dbReference>
<dbReference type="GO" id="GO:0008982">
    <property type="term" value="F:protein-N(PI)-phosphohistidine-sugar phosphotransferase activity"/>
    <property type="evidence" value="ECO:0007669"/>
    <property type="project" value="InterPro"/>
</dbReference>
<keyword evidence="5" id="KW-0808">Transferase</keyword>
<accession>A0A7C3SMW3</accession>
<dbReference type="AlphaFoldDB" id="A0A7C3SMW3"/>
<dbReference type="EMBL" id="DTIB01000012">
    <property type="protein sequence ID" value="HGB24508.1"/>
    <property type="molecule type" value="Genomic_DNA"/>
</dbReference>
<dbReference type="PROSITE" id="PS51101">
    <property type="entry name" value="PTS_EIIB_TYPE_4"/>
    <property type="match status" value="1"/>
</dbReference>
<reference evidence="9" key="1">
    <citation type="journal article" date="2020" name="mSystems">
        <title>Genome- and Community-Level Interaction Insights into Carbon Utilization and Element Cycling Functions of Hydrothermarchaeota in Hydrothermal Sediment.</title>
        <authorList>
            <person name="Zhou Z."/>
            <person name="Liu Y."/>
            <person name="Xu W."/>
            <person name="Pan J."/>
            <person name="Luo Z.H."/>
            <person name="Li M."/>
        </authorList>
    </citation>
    <scope>NUCLEOTIDE SEQUENCE [LARGE SCALE GENOMIC DNA]</scope>
    <source>
        <strain evidence="9">SpSt-8</strain>
    </source>
</reference>
<evidence type="ECO:0000256" key="5">
    <source>
        <dbReference type="ARBA" id="ARBA00022679"/>
    </source>
</evidence>
<evidence type="ECO:0000256" key="7">
    <source>
        <dbReference type="ARBA" id="ARBA00022777"/>
    </source>
</evidence>
<name>A0A7C3SMW3_THEPE</name>
<keyword evidence="7" id="KW-0418">Kinase</keyword>
<dbReference type="Gene3D" id="3.40.35.10">
    <property type="entry name" value="Phosphotransferase system, sorbose subfamily IIB component"/>
    <property type="match status" value="1"/>
</dbReference>
<proteinExistence type="predicted"/>
<dbReference type="GO" id="GO:0016301">
    <property type="term" value="F:kinase activity"/>
    <property type="evidence" value="ECO:0007669"/>
    <property type="project" value="UniProtKB-KW"/>
</dbReference>
<comment type="subcellular location">
    <subcellularLocation>
        <location evidence="1">Cytoplasm</location>
    </subcellularLocation>
</comment>
<keyword evidence="6" id="KW-0598">Phosphotransferase system</keyword>
<comment type="caution">
    <text evidence="9">The sequence shown here is derived from an EMBL/GenBank/DDBJ whole genome shotgun (WGS) entry which is preliminary data.</text>
</comment>
<organism evidence="9">
    <name type="scientific">Thermofilum pendens</name>
    <dbReference type="NCBI Taxonomy" id="2269"/>
    <lineage>
        <taxon>Archaea</taxon>
        <taxon>Thermoproteota</taxon>
        <taxon>Thermoprotei</taxon>
        <taxon>Thermofilales</taxon>
        <taxon>Thermofilaceae</taxon>
        <taxon>Thermofilum</taxon>
    </lineage>
</organism>
<evidence type="ECO:0000256" key="1">
    <source>
        <dbReference type="ARBA" id="ARBA00004496"/>
    </source>
</evidence>
<evidence type="ECO:0000256" key="6">
    <source>
        <dbReference type="ARBA" id="ARBA00022683"/>
    </source>
</evidence>
<evidence type="ECO:0000256" key="2">
    <source>
        <dbReference type="ARBA" id="ARBA00022448"/>
    </source>
</evidence>
<sequence>MSLADNLFIRIDDRFIHGQVTAAWTKKFGATAIWVVNDKIAKNPALKQLQLMLAPPGLHVEVLTVDEAASKAKDALNNHKILALFENPVDVLKFVEGSGIKPSFIQLGQMGHRPGRVKVEKTFDVGPEDHRALLKLLDMGIKLLYQQLPDFPPKPVDMEEKLRKLSF</sequence>
<dbReference type="Pfam" id="PF03830">
    <property type="entry name" value="PTSIIB_sorb"/>
    <property type="match status" value="1"/>
</dbReference>
<evidence type="ECO:0000313" key="9">
    <source>
        <dbReference type="EMBL" id="HGB24508.1"/>
    </source>
</evidence>
<dbReference type="GO" id="GO:0009401">
    <property type="term" value="P:phosphoenolpyruvate-dependent sugar phosphotransferase system"/>
    <property type="evidence" value="ECO:0007669"/>
    <property type="project" value="UniProtKB-KW"/>
</dbReference>
<gene>
    <name evidence="9" type="ORF">ENV88_00310</name>
</gene>
<keyword evidence="2" id="KW-0813">Transport</keyword>
<feature type="domain" description="PTS EIIB type-4" evidence="8">
    <location>
        <begin position="2"/>
        <end position="167"/>
    </location>
</feature>
<keyword evidence="4" id="KW-0762">Sugar transport</keyword>
<evidence type="ECO:0000256" key="4">
    <source>
        <dbReference type="ARBA" id="ARBA00022597"/>
    </source>
</evidence>
<dbReference type="InterPro" id="IPR036667">
    <property type="entry name" value="PTS_IIB_sorbose-sp_sf"/>
</dbReference>
<evidence type="ECO:0000256" key="3">
    <source>
        <dbReference type="ARBA" id="ARBA00022490"/>
    </source>
</evidence>
<dbReference type="GO" id="GO:0005737">
    <property type="term" value="C:cytoplasm"/>
    <property type="evidence" value="ECO:0007669"/>
    <property type="project" value="UniProtKB-SubCell"/>
</dbReference>
<protein>
    <submittedName>
        <fullName evidence="9">PTS mannose/fructose/sorbose transporter subunit IIB</fullName>
    </submittedName>
</protein>
<dbReference type="SUPFAM" id="SSF52728">
    <property type="entry name" value="PTS IIb component"/>
    <property type="match status" value="1"/>
</dbReference>
<keyword evidence="3" id="KW-0963">Cytoplasm</keyword>